<organism evidence="7 8">
    <name type="scientific">Psychroflexus sediminis</name>
    <dbReference type="NCBI Taxonomy" id="470826"/>
    <lineage>
        <taxon>Bacteria</taxon>
        <taxon>Pseudomonadati</taxon>
        <taxon>Bacteroidota</taxon>
        <taxon>Flavobacteriia</taxon>
        <taxon>Flavobacteriales</taxon>
        <taxon>Flavobacteriaceae</taxon>
        <taxon>Psychroflexus</taxon>
    </lineage>
</organism>
<evidence type="ECO:0000313" key="7">
    <source>
        <dbReference type="EMBL" id="SDG98261.1"/>
    </source>
</evidence>
<dbReference type="STRING" id="470826.SAMN04488027_11365"/>
<dbReference type="AlphaFoldDB" id="A0A1G7YP98"/>
<reference evidence="7 8" key="1">
    <citation type="submission" date="2016-10" db="EMBL/GenBank/DDBJ databases">
        <authorList>
            <person name="de Groot N.N."/>
        </authorList>
    </citation>
    <scope>NUCLEOTIDE SEQUENCE [LARGE SCALE GENOMIC DNA]</scope>
    <source>
        <strain evidence="7 8">DSM 19803</strain>
    </source>
</reference>
<dbReference type="Proteomes" id="UP000199296">
    <property type="component" value="Unassembled WGS sequence"/>
</dbReference>
<keyword evidence="1" id="KW-0004">4Fe-4S</keyword>
<sequence>MSDNLKVPTMASYLAEGKQPEVLFWVGCAGSFDDRAKKITKAFVKILNNINVDFAVLGTEEGCTGDPAKRAGNEFLFQMQAMTNIEVLNAYEVKKIVTACPHCFNTIKNEYPALGGKYEVIHHTQFLKQLLNEGRLKVEGGKYKGKKITFHDPCYLGRANGEYEAPRDLLRKLEVELVEMKSCKSKGLCCGAGGAQMFKDAEKGDKEVNIHRTEQAVEVKPEVIAAGCPFCNTMMTDGVKNKEKQDEIEVLDVVEMIANADDL</sequence>
<dbReference type="PANTHER" id="PTHR43255:SF1">
    <property type="entry name" value="IRON-SULFUR-BINDING OXIDOREDUCTASE FADF-RELATED"/>
    <property type="match status" value="1"/>
</dbReference>
<evidence type="ECO:0000259" key="6">
    <source>
        <dbReference type="Pfam" id="PF02754"/>
    </source>
</evidence>
<evidence type="ECO:0000256" key="3">
    <source>
        <dbReference type="ARBA" id="ARBA00023002"/>
    </source>
</evidence>
<gene>
    <name evidence="7" type="ORF">SAMN04488027_11365</name>
</gene>
<evidence type="ECO:0000256" key="5">
    <source>
        <dbReference type="ARBA" id="ARBA00023014"/>
    </source>
</evidence>
<dbReference type="PANTHER" id="PTHR43255">
    <property type="entry name" value="IRON-SULFUR-BINDING OXIDOREDUCTASE FADF-RELATED-RELATED"/>
    <property type="match status" value="1"/>
</dbReference>
<evidence type="ECO:0000256" key="2">
    <source>
        <dbReference type="ARBA" id="ARBA00022723"/>
    </source>
</evidence>
<dbReference type="RefSeq" id="WP_093369242.1">
    <property type="nucleotide sequence ID" value="NZ_FNCW01000013.1"/>
</dbReference>
<dbReference type="OrthoDB" id="9794954at2"/>
<keyword evidence="5" id="KW-0411">Iron-sulfur</keyword>
<dbReference type="GO" id="GO:0016491">
    <property type="term" value="F:oxidoreductase activity"/>
    <property type="evidence" value="ECO:0007669"/>
    <property type="project" value="UniProtKB-KW"/>
</dbReference>
<feature type="domain" description="Cysteine-rich" evidence="6">
    <location>
        <begin position="22"/>
        <end position="108"/>
    </location>
</feature>
<evidence type="ECO:0000256" key="1">
    <source>
        <dbReference type="ARBA" id="ARBA00022485"/>
    </source>
</evidence>
<proteinExistence type="predicted"/>
<dbReference type="InterPro" id="IPR051460">
    <property type="entry name" value="HdrC_iron-sulfur_subunit"/>
</dbReference>
<keyword evidence="2" id="KW-0479">Metal-binding</keyword>
<keyword evidence="8" id="KW-1185">Reference proteome</keyword>
<dbReference type="InterPro" id="IPR004017">
    <property type="entry name" value="Cys_rich_dom"/>
</dbReference>
<keyword evidence="3" id="KW-0560">Oxidoreductase</keyword>
<accession>A0A1G7YP98</accession>
<evidence type="ECO:0000256" key="4">
    <source>
        <dbReference type="ARBA" id="ARBA00023004"/>
    </source>
</evidence>
<dbReference type="Pfam" id="PF02754">
    <property type="entry name" value="CCG"/>
    <property type="match status" value="2"/>
</dbReference>
<dbReference type="GO" id="GO:0051539">
    <property type="term" value="F:4 iron, 4 sulfur cluster binding"/>
    <property type="evidence" value="ECO:0007669"/>
    <property type="project" value="UniProtKB-KW"/>
</dbReference>
<feature type="domain" description="Cysteine-rich" evidence="6">
    <location>
        <begin position="148"/>
        <end position="235"/>
    </location>
</feature>
<dbReference type="GO" id="GO:0005886">
    <property type="term" value="C:plasma membrane"/>
    <property type="evidence" value="ECO:0007669"/>
    <property type="project" value="TreeGrafter"/>
</dbReference>
<evidence type="ECO:0000313" key="8">
    <source>
        <dbReference type="Proteomes" id="UP000199296"/>
    </source>
</evidence>
<protein>
    <submittedName>
        <fullName evidence="7">Cysteine-rich domain-containing protein</fullName>
    </submittedName>
</protein>
<dbReference type="GO" id="GO:0046872">
    <property type="term" value="F:metal ion binding"/>
    <property type="evidence" value="ECO:0007669"/>
    <property type="project" value="UniProtKB-KW"/>
</dbReference>
<dbReference type="EMBL" id="FNCW01000013">
    <property type="protein sequence ID" value="SDG98261.1"/>
    <property type="molecule type" value="Genomic_DNA"/>
</dbReference>
<name>A0A1G7YP98_9FLAO</name>
<keyword evidence="4" id="KW-0408">Iron</keyword>